<sequence>MNSVEGIILRRRTLGESDVFVTVLTETGEIIDLKAPGARKISSRRAPYLMDFNINLFFIYNGQKVPIITDIKSLFQFDFSHDQEKLPKLMNASEISFYFGGHQNQAHNLYPLMCSLVRTQDKTQFENIYNCFLLTALSESGTFPEVFECVKCRSELAPRSNELSLDDGGFLCEVCENLGSFPVSLSTQKILRAFARGNSLKLMDLKILPVIQAELTQIAQILLEQVAERRLTVDVGVENMNRARL</sequence>
<dbReference type="GO" id="GO:0006302">
    <property type="term" value="P:double-strand break repair"/>
    <property type="evidence" value="ECO:0007669"/>
    <property type="project" value="TreeGrafter"/>
</dbReference>
<dbReference type="InterPro" id="IPR022572">
    <property type="entry name" value="DNA_rep/recomb_RecO_N"/>
</dbReference>
<reference evidence="9 10" key="1">
    <citation type="journal article" date="2016" name="Nat. Commun.">
        <title>Thousands of microbial genomes shed light on interconnected biogeochemical processes in an aquifer system.</title>
        <authorList>
            <person name="Anantharaman K."/>
            <person name="Brown C.T."/>
            <person name="Hug L.A."/>
            <person name="Sharon I."/>
            <person name="Castelle C.J."/>
            <person name="Probst A.J."/>
            <person name="Thomas B.C."/>
            <person name="Singh A."/>
            <person name="Wilkins M.J."/>
            <person name="Karaoz U."/>
            <person name="Brodie E.L."/>
            <person name="Williams K.H."/>
            <person name="Hubbard S.S."/>
            <person name="Banfield J.F."/>
        </authorList>
    </citation>
    <scope>NUCLEOTIDE SEQUENCE [LARGE SCALE GENOMIC DNA]</scope>
</reference>
<dbReference type="PANTHER" id="PTHR33991">
    <property type="entry name" value="DNA REPAIR PROTEIN RECO"/>
    <property type="match status" value="1"/>
</dbReference>
<keyword evidence="5 7" id="KW-0234">DNA repair</keyword>
<dbReference type="GO" id="GO:0006310">
    <property type="term" value="P:DNA recombination"/>
    <property type="evidence" value="ECO:0007669"/>
    <property type="project" value="UniProtKB-UniRule"/>
</dbReference>
<evidence type="ECO:0000256" key="3">
    <source>
        <dbReference type="ARBA" id="ARBA00022763"/>
    </source>
</evidence>
<proteinExistence type="inferred from homology"/>
<accession>A0A1F4VQ22</accession>
<feature type="domain" description="DNA replication/recombination mediator RecO N-terminal" evidence="8">
    <location>
        <begin position="3"/>
        <end position="74"/>
    </location>
</feature>
<evidence type="ECO:0000313" key="10">
    <source>
        <dbReference type="Proteomes" id="UP000178964"/>
    </source>
</evidence>
<dbReference type="GO" id="GO:0043590">
    <property type="term" value="C:bacterial nucleoid"/>
    <property type="evidence" value="ECO:0007669"/>
    <property type="project" value="TreeGrafter"/>
</dbReference>
<comment type="similarity">
    <text evidence="1 7">Belongs to the RecO family.</text>
</comment>
<dbReference type="PANTHER" id="PTHR33991:SF1">
    <property type="entry name" value="DNA REPAIR PROTEIN RECO"/>
    <property type="match status" value="1"/>
</dbReference>
<evidence type="ECO:0000313" key="9">
    <source>
        <dbReference type="EMBL" id="OGC59306.1"/>
    </source>
</evidence>
<evidence type="ECO:0000259" key="8">
    <source>
        <dbReference type="Pfam" id="PF11967"/>
    </source>
</evidence>
<evidence type="ECO:0000256" key="5">
    <source>
        <dbReference type="ARBA" id="ARBA00023204"/>
    </source>
</evidence>
<evidence type="ECO:0000256" key="1">
    <source>
        <dbReference type="ARBA" id="ARBA00007452"/>
    </source>
</evidence>
<dbReference type="InterPro" id="IPR003717">
    <property type="entry name" value="RecO"/>
</dbReference>
<dbReference type="SUPFAM" id="SSF50249">
    <property type="entry name" value="Nucleic acid-binding proteins"/>
    <property type="match status" value="1"/>
</dbReference>
<comment type="function">
    <text evidence="7">Involved in DNA repair and RecF pathway recombination.</text>
</comment>
<name>A0A1F4VQ22_UNCKA</name>
<protein>
    <recommendedName>
        <fullName evidence="2 7">DNA repair protein RecO</fullName>
    </recommendedName>
    <alternativeName>
        <fullName evidence="6 7">Recombination protein O</fullName>
    </alternativeName>
</protein>
<dbReference type="InterPro" id="IPR012340">
    <property type="entry name" value="NA-bd_OB-fold"/>
</dbReference>
<dbReference type="NCBIfam" id="TIGR00613">
    <property type="entry name" value="reco"/>
    <property type="match status" value="1"/>
</dbReference>
<gene>
    <name evidence="7" type="primary">recO</name>
    <name evidence="9" type="ORF">A3A70_02590</name>
</gene>
<dbReference type="Pfam" id="PF02565">
    <property type="entry name" value="RecO_C"/>
    <property type="match status" value="1"/>
</dbReference>
<organism evidence="9 10">
    <name type="scientific">candidate division WWE3 bacterium RIFCSPLOWO2_01_FULL_42_11</name>
    <dbReference type="NCBI Taxonomy" id="1802627"/>
    <lineage>
        <taxon>Bacteria</taxon>
        <taxon>Katanobacteria</taxon>
    </lineage>
</organism>
<dbReference type="HAMAP" id="MF_00201">
    <property type="entry name" value="RecO"/>
    <property type="match status" value="1"/>
</dbReference>
<dbReference type="Gene3D" id="1.20.1440.120">
    <property type="entry name" value="Recombination protein O, C-terminal domain"/>
    <property type="match status" value="1"/>
</dbReference>
<evidence type="ECO:0000256" key="2">
    <source>
        <dbReference type="ARBA" id="ARBA00021310"/>
    </source>
</evidence>
<evidence type="ECO:0000256" key="4">
    <source>
        <dbReference type="ARBA" id="ARBA00023172"/>
    </source>
</evidence>
<comment type="caution">
    <text evidence="9">The sequence shown here is derived from an EMBL/GenBank/DDBJ whole genome shotgun (WGS) entry which is preliminary data.</text>
</comment>
<dbReference type="AlphaFoldDB" id="A0A1F4VQ22"/>
<dbReference type="InterPro" id="IPR037278">
    <property type="entry name" value="ARFGAP/RecO"/>
</dbReference>
<dbReference type="SUPFAM" id="SSF57863">
    <property type="entry name" value="ArfGap/RecO-like zinc finger"/>
    <property type="match status" value="1"/>
</dbReference>
<keyword evidence="4 7" id="KW-0233">DNA recombination</keyword>
<dbReference type="InterPro" id="IPR042242">
    <property type="entry name" value="RecO_C"/>
</dbReference>
<dbReference type="EMBL" id="MEVK01000018">
    <property type="protein sequence ID" value="OGC59306.1"/>
    <property type="molecule type" value="Genomic_DNA"/>
</dbReference>
<dbReference type="Proteomes" id="UP000178964">
    <property type="component" value="Unassembled WGS sequence"/>
</dbReference>
<keyword evidence="3 7" id="KW-0227">DNA damage</keyword>
<dbReference type="Gene3D" id="2.40.50.140">
    <property type="entry name" value="Nucleic acid-binding proteins"/>
    <property type="match status" value="1"/>
</dbReference>
<evidence type="ECO:0000256" key="6">
    <source>
        <dbReference type="ARBA" id="ARBA00033409"/>
    </source>
</evidence>
<evidence type="ECO:0000256" key="7">
    <source>
        <dbReference type="HAMAP-Rule" id="MF_00201"/>
    </source>
</evidence>
<dbReference type="Pfam" id="PF11967">
    <property type="entry name" value="RecO_N"/>
    <property type="match status" value="1"/>
</dbReference>
<dbReference type="STRING" id="1802627.A3A70_02590"/>